<keyword evidence="5" id="KW-1185">Reference proteome</keyword>
<dbReference type="Proteomes" id="UP000663792">
    <property type="component" value="Unassembled WGS sequence"/>
</dbReference>
<dbReference type="PANTHER" id="PTHR42796:SF4">
    <property type="entry name" value="FUMARYLACETOACETATE HYDROLASE DOMAIN-CONTAINING PROTEIN 2A"/>
    <property type="match status" value="1"/>
</dbReference>
<dbReference type="SUPFAM" id="SSF56529">
    <property type="entry name" value="FAH"/>
    <property type="match status" value="1"/>
</dbReference>
<sequence>MRLVTLRTAAGTRAARLDGNTGDPDSGTLTVLDGVADVGSLLARPDWREVAAAAVGEQIPYAGADLAPVVPHPGKVICAGLNYRSHILEMGMELPAFPTLFPKFAESLVGATDDVLLPPEDPHLDWEAELAVVIGTPVRRATEQTAAAAIAGWTVSNDVSMRGWQFRTAQWLAGKGWERSTPLGPALVTPDEWAPGPTIRATVAGELMQEASTDDLVFSPAALVAYISTMITLQPGDVVLTGTPGGVGYARTPPRWLVDGEVVEISIDGLGVLRNQIRAER</sequence>
<name>A0A938YAP0_9ACTN</name>
<gene>
    <name evidence="4" type="ORF">JL106_17100</name>
</gene>
<evidence type="ECO:0000259" key="3">
    <source>
        <dbReference type="Pfam" id="PF01557"/>
    </source>
</evidence>
<keyword evidence="4" id="KW-0378">Hydrolase</keyword>
<dbReference type="GO" id="GO:0016787">
    <property type="term" value="F:hydrolase activity"/>
    <property type="evidence" value="ECO:0007669"/>
    <property type="project" value="UniProtKB-KW"/>
</dbReference>
<protein>
    <submittedName>
        <fullName evidence="4">Fumarylacetoacetate hydrolase family protein</fullName>
    </submittedName>
</protein>
<dbReference type="Pfam" id="PF01557">
    <property type="entry name" value="FAA_hydrolase"/>
    <property type="match status" value="1"/>
</dbReference>
<evidence type="ECO:0000256" key="2">
    <source>
        <dbReference type="ARBA" id="ARBA00022723"/>
    </source>
</evidence>
<dbReference type="PANTHER" id="PTHR42796">
    <property type="entry name" value="FUMARYLACETOACETATE HYDROLASE DOMAIN-CONTAINING PROTEIN 2A-RELATED"/>
    <property type="match status" value="1"/>
</dbReference>
<organism evidence="4 5">
    <name type="scientific">Nakamurella leprariae</name>
    <dbReference type="NCBI Taxonomy" id="2803911"/>
    <lineage>
        <taxon>Bacteria</taxon>
        <taxon>Bacillati</taxon>
        <taxon>Actinomycetota</taxon>
        <taxon>Actinomycetes</taxon>
        <taxon>Nakamurellales</taxon>
        <taxon>Nakamurellaceae</taxon>
        <taxon>Nakamurella</taxon>
    </lineage>
</organism>
<evidence type="ECO:0000313" key="5">
    <source>
        <dbReference type="Proteomes" id="UP000663792"/>
    </source>
</evidence>
<dbReference type="InterPro" id="IPR011234">
    <property type="entry name" value="Fumarylacetoacetase-like_C"/>
</dbReference>
<comment type="caution">
    <text evidence="4">The sequence shown here is derived from an EMBL/GenBank/DDBJ whole genome shotgun (WGS) entry which is preliminary data.</text>
</comment>
<evidence type="ECO:0000313" key="4">
    <source>
        <dbReference type="EMBL" id="MBM9469005.1"/>
    </source>
</evidence>
<keyword evidence="2" id="KW-0479">Metal-binding</keyword>
<proteinExistence type="inferred from homology"/>
<dbReference type="EMBL" id="JAERWK010000023">
    <property type="protein sequence ID" value="MBM9469005.1"/>
    <property type="molecule type" value="Genomic_DNA"/>
</dbReference>
<dbReference type="GO" id="GO:0019752">
    <property type="term" value="P:carboxylic acid metabolic process"/>
    <property type="evidence" value="ECO:0007669"/>
    <property type="project" value="UniProtKB-ARBA"/>
</dbReference>
<dbReference type="RefSeq" id="WP_205261972.1">
    <property type="nucleotide sequence ID" value="NZ_JAERWK010000023.1"/>
</dbReference>
<reference evidence="4" key="1">
    <citation type="submission" date="2021-01" db="EMBL/GenBank/DDBJ databases">
        <title>YIM 132084 draft genome.</title>
        <authorList>
            <person name="An D."/>
        </authorList>
    </citation>
    <scope>NUCLEOTIDE SEQUENCE</scope>
    <source>
        <strain evidence="4">YIM 132084</strain>
    </source>
</reference>
<accession>A0A938YAP0</accession>
<dbReference type="InterPro" id="IPR051121">
    <property type="entry name" value="FAH"/>
</dbReference>
<evidence type="ECO:0000256" key="1">
    <source>
        <dbReference type="ARBA" id="ARBA00010211"/>
    </source>
</evidence>
<dbReference type="AlphaFoldDB" id="A0A938YAP0"/>
<comment type="similarity">
    <text evidence="1">Belongs to the FAH family.</text>
</comment>
<dbReference type="FunFam" id="3.90.850.10:FF:000002">
    <property type="entry name" value="2-hydroxyhepta-2,4-diene-1,7-dioate isomerase"/>
    <property type="match status" value="1"/>
</dbReference>
<dbReference type="GO" id="GO:0046872">
    <property type="term" value="F:metal ion binding"/>
    <property type="evidence" value="ECO:0007669"/>
    <property type="project" value="UniProtKB-KW"/>
</dbReference>
<dbReference type="GO" id="GO:0016853">
    <property type="term" value="F:isomerase activity"/>
    <property type="evidence" value="ECO:0007669"/>
    <property type="project" value="UniProtKB-ARBA"/>
</dbReference>
<feature type="domain" description="Fumarylacetoacetase-like C-terminal" evidence="3">
    <location>
        <begin position="75"/>
        <end position="277"/>
    </location>
</feature>
<dbReference type="InterPro" id="IPR036663">
    <property type="entry name" value="Fumarylacetoacetase_C_sf"/>
</dbReference>
<dbReference type="Gene3D" id="3.90.850.10">
    <property type="entry name" value="Fumarylacetoacetase-like, C-terminal domain"/>
    <property type="match status" value="1"/>
</dbReference>